<organism evidence="1 2">
    <name type="scientific">Cedecea neteri</name>
    <dbReference type="NCBI Taxonomy" id="158822"/>
    <lineage>
        <taxon>Bacteria</taxon>
        <taxon>Pseudomonadati</taxon>
        <taxon>Pseudomonadota</taxon>
        <taxon>Gammaproteobacteria</taxon>
        <taxon>Enterobacterales</taxon>
        <taxon>Enterobacteriaceae</taxon>
        <taxon>Cedecea</taxon>
    </lineage>
</organism>
<gene>
    <name evidence="1" type="ORF">NCTC12120_03749</name>
</gene>
<protein>
    <submittedName>
        <fullName evidence="1">Uncharacterized protein</fullName>
    </submittedName>
</protein>
<sequence>MLGKDSRNETASESWPEGEDYFMLLAMVFTLCLNAIS</sequence>
<dbReference type="EMBL" id="UAVU01000003">
    <property type="protein sequence ID" value="SQA99820.1"/>
    <property type="molecule type" value="Genomic_DNA"/>
</dbReference>
<evidence type="ECO:0000313" key="1">
    <source>
        <dbReference type="EMBL" id="SQA99820.1"/>
    </source>
</evidence>
<reference evidence="1 2" key="1">
    <citation type="submission" date="2018-06" db="EMBL/GenBank/DDBJ databases">
        <authorList>
            <consortium name="Pathogen Informatics"/>
            <person name="Doyle S."/>
        </authorList>
    </citation>
    <scope>NUCLEOTIDE SEQUENCE [LARGE SCALE GENOMIC DNA]</scope>
    <source>
        <strain evidence="1 2">NCTC12120</strain>
    </source>
</reference>
<dbReference type="Proteomes" id="UP000251197">
    <property type="component" value="Unassembled WGS sequence"/>
</dbReference>
<proteinExistence type="predicted"/>
<dbReference type="AlphaFoldDB" id="A0A2X2VD05"/>
<name>A0A2X2VD05_9ENTR</name>
<evidence type="ECO:0000313" key="2">
    <source>
        <dbReference type="Proteomes" id="UP000251197"/>
    </source>
</evidence>
<accession>A0A2X2VD05</accession>